<reference evidence="1" key="2">
    <citation type="submission" date="2015-06" db="UniProtKB">
        <authorList>
            <consortium name="EnsemblMetazoa"/>
        </authorList>
    </citation>
    <scope>IDENTIFICATION</scope>
</reference>
<dbReference type="Proteomes" id="UP000015104">
    <property type="component" value="Unassembled WGS sequence"/>
</dbReference>
<keyword evidence="2" id="KW-1185">Reference proteome</keyword>
<organism evidence="1 2">
    <name type="scientific">Tetranychus urticae</name>
    <name type="common">Two-spotted spider mite</name>
    <dbReference type="NCBI Taxonomy" id="32264"/>
    <lineage>
        <taxon>Eukaryota</taxon>
        <taxon>Metazoa</taxon>
        <taxon>Ecdysozoa</taxon>
        <taxon>Arthropoda</taxon>
        <taxon>Chelicerata</taxon>
        <taxon>Arachnida</taxon>
        <taxon>Acari</taxon>
        <taxon>Acariformes</taxon>
        <taxon>Trombidiformes</taxon>
        <taxon>Prostigmata</taxon>
        <taxon>Eleutherengona</taxon>
        <taxon>Raphignathae</taxon>
        <taxon>Tetranychoidea</taxon>
        <taxon>Tetranychidae</taxon>
        <taxon>Tetranychus</taxon>
    </lineage>
</organism>
<name>T1L2Q4_TETUR</name>
<dbReference type="HOGENOM" id="CLU_1697776_0_0_1"/>
<dbReference type="EnsemblMetazoa" id="tetur34g00030.1">
    <property type="protein sequence ID" value="tetur34g00030.1"/>
    <property type="gene ID" value="tetur34g00030"/>
</dbReference>
<protein>
    <submittedName>
        <fullName evidence="1">Uncharacterized protein</fullName>
    </submittedName>
</protein>
<proteinExistence type="predicted"/>
<reference evidence="2" key="1">
    <citation type="submission" date="2011-08" db="EMBL/GenBank/DDBJ databases">
        <authorList>
            <person name="Rombauts S."/>
        </authorList>
    </citation>
    <scope>NUCLEOTIDE SEQUENCE</scope>
    <source>
        <strain evidence="2">London</strain>
    </source>
</reference>
<evidence type="ECO:0000313" key="1">
    <source>
        <dbReference type="EnsemblMetazoa" id="tetur34g00030.1"/>
    </source>
</evidence>
<dbReference type="AlphaFoldDB" id="T1L2Q4"/>
<sequence>MVLIRTEESIPAVRSLVIEEVHYTRRIIECRGCHLDFEPYGYAKHVLTCVPFRRTSSWTPNIEIIVPPPRVEDLLMRQQLIMAKHQSKYRVLSKRSHPGNIDLPMSGTESFIKVFLASGNNWTFKYVPIVADKNAFLSKVKEAFGVTSNDADLLD</sequence>
<evidence type="ECO:0000313" key="2">
    <source>
        <dbReference type="Proteomes" id="UP000015104"/>
    </source>
</evidence>
<accession>T1L2Q4</accession>
<dbReference type="EMBL" id="CAEY01000967">
    <property type="status" value="NOT_ANNOTATED_CDS"/>
    <property type="molecule type" value="Genomic_DNA"/>
</dbReference>